<gene>
    <name evidence="1" type="ORF">Sviol_56310</name>
</gene>
<evidence type="ECO:0000313" key="2">
    <source>
        <dbReference type="Proteomes" id="UP001050808"/>
    </source>
</evidence>
<keyword evidence="2" id="KW-1185">Reference proteome</keyword>
<comment type="caution">
    <text evidence="1">The sequence shown here is derived from an EMBL/GenBank/DDBJ whole genome shotgun (WGS) entry which is preliminary data.</text>
</comment>
<dbReference type="Proteomes" id="UP001050808">
    <property type="component" value="Unassembled WGS sequence"/>
</dbReference>
<dbReference type="RefSeq" id="WP_189966477.1">
    <property type="nucleotide sequence ID" value="NZ_BMUA01000016.1"/>
</dbReference>
<proteinExistence type="predicted"/>
<accession>A0ABQ3QVC7</accession>
<reference evidence="1" key="1">
    <citation type="submission" date="2024-05" db="EMBL/GenBank/DDBJ databases">
        <title>Whole genome shotgun sequence of Streptomyces violascens NBRC 12920.</title>
        <authorList>
            <person name="Komaki H."/>
            <person name="Tamura T."/>
        </authorList>
    </citation>
    <scope>NUCLEOTIDE SEQUENCE</scope>
    <source>
        <strain evidence="1">NBRC 12920</strain>
    </source>
</reference>
<name>A0ABQ3QVC7_9ACTN</name>
<sequence>MSSTIHALLIDATGTLTDLYLDADEHRQYTQVHDALGGRFEVIRNVHTTYGPATTVLVNDEFDKQPLNAVAARVLGALLKEDLAAITQGPVLFVARKNTGTLTSVPEAMADRIRALCSATTATPTAV</sequence>
<protein>
    <submittedName>
        <fullName evidence="1">Uncharacterized protein</fullName>
    </submittedName>
</protein>
<organism evidence="1 2">
    <name type="scientific">Streptomyces violascens</name>
    <dbReference type="NCBI Taxonomy" id="67381"/>
    <lineage>
        <taxon>Bacteria</taxon>
        <taxon>Bacillati</taxon>
        <taxon>Actinomycetota</taxon>
        <taxon>Actinomycetes</taxon>
        <taxon>Kitasatosporales</taxon>
        <taxon>Streptomycetaceae</taxon>
        <taxon>Streptomyces</taxon>
    </lineage>
</organism>
<dbReference type="EMBL" id="BNDY01000017">
    <property type="protein sequence ID" value="GHI41223.1"/>
    <property type="molecule type" value="Genomic_DNA"/>
</dbReference>
<evidence type="ECO:0000313" key="1">
    <source>
        <dbReference type="EMBL" id="GHI41223.1"/>
    </source>
</evidence>